<proteinExistence type="predicted"/>
<dbReference type="EMBL" id="CP002831">
    <property type="protein sequence ID" value="AFC24134.1"/>
    <property type="molecule type" value="Genomic_DNA"/>
</dbReference>
<evidence type="ECO:0000313" key="1">
    <source>
        <dbReference type="EMBL" id="AFC24134.1"/>
    </source>
</evidence>
<protein>
    <submittedName>
        <fullName evidence="1">Uncharacterized protein</fullName>
    </submittedName>
</protein>
<dbReference type="RefSeq" id="WP_015691771.1">
    <property type="nucleotide sequence ID" value="NC_016940.1"/>
</dbReference>
<dbReference type="HOGENOM" id="CLU_905829_0_0_10"/>
<dbReference type="Gene3D" id="3.80.10.10">
    <property type="entry name" value="Ribonuclease Inhibitor"/>
    <property type="match status" value="1"/>
</dbReference>
<accession>H6L6J2</accession>
<evidence type="ECO:0000313" key="2">
    <source>
        <dbReference type="Proteomes" id="UP000007519"/>
    </source>
</evidence>
<dbReference type="SUPFAM" id="SSF52058">
    <property type="entry name" value="L domain-like"/>
    <property type="match status" value="1"/>
</dbReference>
<name>H6L6J2_SAPGL</name>
<sequence>MDNIDGLIEEENIERSGSLFLCEEFGGGWLDLITEQQLDEISKMNWLETISLTVYEENESILYLLDRLPQIKYLILTGFTEIPLSRASFPSELETLDISYLETTTEDISFVEDLGTLKKLHLSFSRIDFKAIQQSAIESLSLRSSVKNFEEIIELDKLKELEIRSLPSLKDWYICLPDTLERFSASCYMYVDSIPFLDRLPNLREIDLSIGGGGRINLDFCREIHHLRFLKKLSCYNIPLSLIRLDKLNLKSLSLFGTVDRDGTTSTDLSNLKCENLERLEICDCSPLVLGPCISKKKGLKKIIYPC</sequence>
<keyword evidence="2" id="KW-1185">Reference proteome</keyword>
<dbReference type="eggNOG" id="COG4886">
    <property type="taxonomic scope" value="Bacteria"/>
</dbReference>
<dbReference type="InterPro" id="IPR032675">
    <property type="entry name" value="LRR_dom_sf"/>
</dbReference>
<dbReference type="KEGG" id="sgn:SGRA_1399"/>
<gene>
    <name evidence="1" type="ordered locus">SGRA_1399</name>
</gene>
<organism evidence="1 2">
    <name type="scientific">Saprospira grandis (strain Lewin)</name>
    <dbReference type="NCBI Taxonomy" id="984262"/>
    <lineage>
        <taxon>Bacteria</taxon>
        <taxon>Pseudomonadati</taxon>
        <taxon>Bacteroidota</taxon>
        <taxon>Saprospiria</taxon>
        <taxon>Saprospirales</taxon>
        <taxon>Saprospiraceae</taxon>
        <taxon>Saprospira</taxon>
    </lineage>
</organism>
<dbReference type="AlphaFoldDB" id="H6L6J2"/>
<reference evidence="1 2" key="1">
    <citation type="journal article" date="2012" name="Stand. Genomic Sci.">
        <title>Complete genome sequencing and analysis of Saprospira grandis str. Lewin, a predatory marine bacterium.</title>
        <authorList>
            <person name="Saw J.H."/>
            <person name="Yuryev A."/>
            <person name="Kanbe M."/>
            <person name="Hou S."/>
            <person name="Young A.G."/>
            <person name="Aizawa S."/>
            <person name="Alam M."/>
        </authorList>
    </citation>
    <scope>NUCLEOTIDE SEQUENCE [LARGE SCALE GENOMIC DNA]</scope>
    <source>
        <strain evidence="1 2">Lewin</strain>
    </source>
</reference>
<dbReference type="Proteomes" id="UP000007519">
    <property type="component" value="Chromosome"/>
</dbReference>